<evidence type="ECO:0000259" key="3">
    <source>
        <dbReference type="Pfam" id="PF01167"/>
    </source>
</evidence>
<evidence type="ECO:0000256" key="1">
    <source>
        <dbReference type="ARBA" id="ARBA00007129"/>
    </source>
</evidence>
<accession>A0A699ZPA9</accession>
<dbReference type="Pfam" id="PF01167">
    <property type="entry name" value="Tub"/>
    <property type="match status" value="1"/>
</dbReference>
<comment type="similarity">
    <text evidence="1">Belongs to the TUB family.</text>
</comment>
<comment type="caution">
    <text evidence="4">The sequence shown here is derived from an EMBL/GenBank/DDBJ whole genome shotgun (WGS) entry which is preliminary data.</text>
</comment>
<keyword evidence="5" id="KW-1185">Reference proteome</keyword>
<dbReference type="PANTHER" id="PTHR16517:SF7">
    <property type="entry name" value="PROTEIN KING TUBBY"/>
    <property type="match status" value="1"/>
</dbReference>
<evidence type="ECO:0000313" key="5">
    <source>
        <dbReference type="Proteomes" id="UP000485058"/>
    </source>
</evidence>
<evidence type="ECO:0000256" key="2">
    <source>
        <dbReference type="SAM" id="MobiDB-lite"/>
    </source>
</evidence>
<feature type="domain" description="Tubby C-terminal" evidence="3">
    <location>
        <begin position="256"/>
        <end position="464"/>
    </location>
</feature>
<dbReference type="Proteomes" id="UP000485058">
    <property type="component" value="Unassembled WGS sequence"/>
</dbReference>
<feature type="region of interest" description="Disordered" evidence="2">
    <location>
        <begin position="65"/>
        <end position="92"/>
    </location>
</feature>
<feature type="compositionally biased region" description="Low complexity" evidence="2">
    <location>
        <begin position="189"/>
        <end position="203"/>
    </location>
</feature>
<evidence type="ECO:0000313" key="4">
    <source>
        <dbReference type="EMBL" id="GFH23765.1"/>
    </source>
</evidence>
<feature type="region of interest" description="Disordered" evidence="2">
    <location>
        <begin position="139"/>
        <end position="203"/>
    </location>
</feature>
<feature type="compositionally biased region" description="Polar residues" evidence="2">
    <location>
        <begin position="165"/>
        <end position="177"/>
    </location>
</feature>
<feature type="compositionally biased region" description="Basic and acidic residues" evidence="2">
    <location>
        <begin position="81"/>
        <end position="91"/>
    </location>
</feature>
<reference evidence="4 5" key="1">
    <citation type="submission" date="2020-02" db="EMBL/GenBank/DDBJ databases">
        <title>Draft genome sequence of Haematococcus lacustris strain NIES-144.</title>
        <authorList>
            <person name="Morimoto D."/>
            <person name="Nakagawa S."/>
            <person name="Yoshida T."/>
            <person name="Sawayama S."/>
        </authorList>
    </citation>
    <scope>NUCLEOTIDE SEQUENCE [LARGE SCALE GENOMIC DNA]</scope>
    <source>
        <strain evidence="4 5">NIES-144</strain>
    </source>
</reference>
<dbReference type="InterPro" id="IPR000007">
    <property type="entry name" value="Tubby_C"/>
</dbReference>
<gene>
    <name evidence="4" type="ORF">HaLaN_21432</name>
</gene>
<dbReference type="PRINTS" id="PR01573">
    <property type="entry name" value="SUPERTUBBY"/>
</dbReference>
<feature type="region of interest" description="Disordered" evidence="2">
    <location>
        <begin position="235"/>
        <end position="254"/>
    </location>
</feature>
<sequence length="525" mass="57619">MPTAKPTAKEVGNSVQDKTFAQWQAHMNSAKHCDAQAHTPNWMSSSESENERVYERYQPVLDQYCPNSPGCPSPASPQHQWPKDGGGDKSLTKLNSAMSSEVMCVAPLLLLCIAVNVYSNELFTEGMAEDGAAKAVPSARPGSAAKMQAQKSSLAQRRAARMQGSLYQQNDTPMTRNPDSPVPRPPSRPQQSSEYAGRANAPASSAAAHGLASVFDPNEEAGLPMTPLQHRQGFATQPQALPPPRNLDTSDIPSFLMQPGRMDGPVLCYIIRDKGSAKMYPKYTLHLEDGRRFLLAARKRKKQTTSNYLISLDQASLSRESSNYFGKLRANFVGTEFTIFDGGVKPEKKASGDNHSARQELGCITYQYNVLGTRGPRKMTAVIPAVSHEGRRMEADNLLERVKANKGLEDMVVMRNKPPRWNEDLNAYCLNFSGRVTEASVKNFQLVTDDNQNHVILQLAKTHSQWTTSGPCPASKPFAFACRPLTTSWPVNRPTSAMSAAAQTCRQCWRHAPQTAIVGPAVLTE</sequence>
<dbReference type="SUPFAM" id="SSF54518">
    <property type="entry name" value="Tubby C-terminal domain-like"/>
    <property type="match status" value="1"/>
</dbReference>
<organism evidence="4 5">
    <name type="scientific">Haematococcus lacustris</name>
    <name type="common">Green alga</name>
    <name type="synonym">Haematococcus pluvialis</name>
    <dbReference type="NCBI Taxonomy" id="44745"/>
    <lineage>
        <taxon>Eukaryota</taxon>
        <taxon>Viridiplantae</taxon>
        <taxon>Chlorophyta</taxon>
        <taxon>core chlorophytes</taxon>
        <taxon>Chlorophyceae</taxon>
        <taxon>CS clade</taxon>
        <taxon>Chlamydomonadales</taxon>
        <taxon>Haematococcaceae</taxon>
        <taxon>Haematococcus</taxon>
    </lineage>
</organism>
<protein>
    <submittedName>
        <fullName evidence="4">Tub domain-containing protein</fullName>
    </submittedName>
</protein>
<name>A0A699ZPA9_HAELA</name>
<proteinExistence type="inferred from homology"/>
<dbReference type="EMBL" id="BLLF01002358">
    <property type="protein sequence ID" value="GFH23765.1"/>
    <property type="molecule type" value="Genomic_DNA"/>
</dbReference>
<dbReference type="InterPro" id="IPR025659">
    <property type="entry name" value="Tubby-like_C"/>
</dbReference>
<dbReference type="AlphaFoldDB" id="A0A699ZPA9"/>
<dbReference type="PANTHER" id="PTHR16517">
    <property type="entry name" value="TUBBY-RELATED"/>
    <property type="match status" value="1"/>
</dbReference>
<dbReference type="Gene3D" id="3.20.90.10">
    <property type="entry name" value="Tubby Protein, Chain A"/>
    <property type="match status" value="1"/>
</dbReference>